<dbReference type="GO" id="GO:0006307">
    <property type="term" value="P:DNA alkylation repair"/>
    <property type="evidence" value="ECO:0007669"/>
    <property type="project" value="UniProtKB-UniRule"/>
</dbReference>
<proteinExistence type="inferred from homology"/>
<dbReference type="OrthoDB" id="9802228at2"/>
<evidence type="ECO:0000259" key="11">
    <source>
        <dbReference type="Pfam" id="PF02870"/>
    </source>
</evidence>
<dbReference type="InterPro" id="IPR014048">
    <property type="entry name" value="MethylDNA_cys_MeTrfase_DNA-bd"/>
</dbReference>
<comment type="caution">
    <text evidence="12">The sequence shown here is derived from an EMBL/GenBank/DDBJ whole genome shotgun (WGS) entry which is preliminary data.</text>
</comment>
<dbReference type="InterPro" id="IPR036217">
    <property type="entry name" value="MethylDNA_cys_MeTrfase_DNAb"/>
</dbReference>
<dbReference type="Gene3D" id="1.10.10.10">
    <property type="entry name" value="Winged helix-like DNA-binding domain superfamily/Winged helix DNA-binding domain"/>
    <property type="match status" value="1"/>
</dbReference>
<evidence type="ECO:0000256" key="9">
    <source>
        <dbReference type="HAMAP-Rule" id="MF_00772"/>
    </source>
</evidence>
<keyword evidence="5 9" id="KW-0808">Transferase</keyword>
<dbReference type="FunFam" id="1.10.10.10:FF:000214">
    <property type="entry name" value="Methylated-DNA--protein-cysteine methyltransferase"/>
    <property type="match status" value="1"/>
</dbReference>
<dbReference type="InterPro" id="IPR001497">
    <property type="entry name" value="MethylDNA_cys_MeTrfase_AS"/>
</dbReference>
<dbReference type="SUPFAM" id="SSF53155">
    <property type="entry name" value="Methylated DNA-protein cysteine methyltransferase domain"/>
    <property type="match status" value="1"/>
</dbReference>
<evidence type="ECO:0000256" key="5">
    <source>
        <dbReference type="ARBA" id="ARBA00022679"/>
    </source>
</evidence>
<dbReference type="GO" id="GO:0032259">
    <property type="term" value="P:methylation"/>
    <property type="evidence" value="ECO:0007669"/>
    <property type="project" value="UniProtKB-KW"/>
</dbReference>
<evidence type="ECO:0000256" key="6">
    <source>
        <dbReference type="ARBA" id="ARBA00022763"/>
    </source>
</evidence>
<protein>
    <recommendedName>
        <fullName evidence="9">Methylated-DNA--protein-cysteine methyltransferase</fullName>
        <ecNumber evidence="9">2.1.1.63</ecNumber>
    </recommendedName>
    <alternativeName>
        <fullName evidence="9">6-O-methylguanine-DNA methyltransferase</fullName>
        <shortName evidence="9">MGMT</shortName>
    </alternativeName>
    <alternativeName>
        <fullName evidence="9">O-6-methylguanine-DNA-alkyltransferase</fullName>
    </alternativeName>
</protein>
<evidence type="ECO:0000256" key="7">
    <source>
        <dbReference type="ARBA" id="ARBA00023204"/>
    </source>
</evidence>
<comment type="miscellaneous">
    <text evidence="9">This enzyme catalyzes only one turnover and therefore is not strictly catalytic. According to one definition, an enzyme is a biocatalyst that acts repeatedly and over many reaction cycles.</text>
</comment>
<dbReference type="AlphaFoldDB" id="A0A261U152"/>
<comment type="catalytic activity">
    <reaction evidence="8 9">
        <text>a 6-O-methyl-2'-deoxyguanosine in DNA + L-cysteinyl-[protein] = S-methyl-L-cysteinyl-[protein] + a 2'-deoxyguanosine in DNA</text>
        <dbReference type="Rhea" id="RHEA:24000"/>
        <dbReference type="Rhea" id="RHEA-COMP:10131"/>
        <dbReference type="Rhea" id="RHEA-COMP:10132"/>
        <dbReference type="Rhea" id="RHEA-COMP:11367"/>
        <dbReference type="Rhea" id="RHEA-COMP:11368"/>
        <dbReference type="ChEBI" id="CHEBI:29950"/>
        <dbReference type="ChEBI" id="CHEBI:82612"/>
        <dbReference type="ChEBI" id="CHEBI:85445"/>
        <dbReference type="ChEBI" id="CHEBI:85448"/>
        <dbReference type="EC" id="2.1.1.63"/>
    </reaction>
</comment>
<dbReference type="NCBIfam" id="TIGR00589">
    <property type="entry name" value="ogt"/>
    <property type="match status" value="1"/>
</dbReference>
<evidence type="ECO:0000256" key="2">
    <source>
        <dbReference type="ARBA" id="ARBA00008711"/>
    </source>
</evidence>
<dbReference type="Gene3D" id="3.30.160.70">
    <property type="entry name" value="Methylated DNA-protein cysteine methyltransferase domain"/>
    <property type="match status" value="1"/>
</dbReference>
<keyword evidence="6 9" id="KW-0227">DNA damage</keyword>
<keyword evidence="4 9" id="KW-0489">Methyltransferase</keyword>
<sequence>MLRVEDPAAQPATLDIDSPLGPMRLAASDAGLCGVWFVDQSDAAAIGRAEHSAAEASVLARTREQLAEWYAGERQAFDLPLAPLGTPFQRLVWEGLLSLPFGTTTTYGDLAHRIERPRSVRPLAQALGRNPISIIVPCHRVIGWNTALTGFGGGLKRKRALLIHEGNRYPGHAARTRRICDGQQELALVESAASLAWATYLQAENEPAPRAAGSDTPRR</sequence>
<dbReference type="Pfam" id="PF02870">
    <property type="entry name" value="Methyltransf_1N"/>
    <property type="match status" value="1"/>
</dbReference>
<gene>
    <name evidence="12" type="ORF">CAL25_03110</name>
</gene>
<feature type="domain" description="Methylguanine DNA methyltransferase ribonuclease-like" evidence="11">
    <location>
        <begin position="16"/>
        <end position="83"/>
    </location>
</feature>
<evidence type="ECO:0000256" key="3">
    <source>
        <dbReference type="ARBA" id="ARBA00022490"/>
    </source>
</evidence>
<dbReference type="Proteomes" id="UP000216913">
    <property type="component" value="Unassembled WGS sequence"/>
</dbReference>
<dbReference type="EMBL" id="NEVP01000001">
    <property type="protein sequence ID" value="OZI55686.1"/>
    <property type="molecule type" value="Genomic_DNA"/>
</dbReference>
<keyword evidence="7 9" id="KW-0234">DNA repair</keyword>
<evidence type="ECO:0000256" key="1">
    <source>
        <dbReference type="ARBA" id="ARBA00001286"/>
    </source>
</evidence>
<feature type="domain" description="Methylated-DNA-[protein]-cysteine S-methyltransferase DNA binding" evidence="10">
    <location>
        <begin position="87"/>
        <end position="166"/>
    </location>
</feature>
<dbReference type="CDD" id="cd06445">
    <property type="entry name" value="ATase"/>
    <property type="match status" value="1"/>
</dbReference>
<evidence type="ECO:0000313" key="13">
    <source>
        <dbReference type="Proteomes" id="UP000216913"/>
    </source>
</evidence>
<evidence type="ECO:0000256" key="8">
    <source>
        <dbReference type="ARBA" id="ARBA00049348"/>
    </source>
</evidence>
<organism evidence="12 13">
    <name type="scientific">Bordetella genomosp. 5</name>
    <dbReference type="NCBI Taxonomy" id="1395608"/>
    <lineage>
        <taxon>Bacteria</taxon>
        <taxon>Pseudomonadati</taxon>
        <taxon>Pseudomonadota</taxon>
        <taxon>Betaproteobacteria</taxon>
        <taxon>Burkholderiales</taxon>
        <taxon>Alcaligenaceae</taxon>
        <taxon>Bordetella</taxon>
    </lineage>
</organism>
<dbReference type="InterPro" id="IPR036631">
    <property type="entry name" value="MGMT_N_sf"/>
</dbReference>
<dbReference type="GO" id="GO:0003908">
    <property type="term" value="F:methylated-DNA-[protein]-cysteine S-methyltransferase activity"/>
    <property type="evidence" value="ECO:0007669"/>
    <property type="project" value="UniProtKB-UniRule"/>
</dbReference>
<keyword evidence="3 9" id="KW-0963">Cytoplasm</keyword>
<evidence type="ECO:0000259" key="10">
    <source>
        <dbReference type="Pfam" id="PF01035"/>
    </source>
</evidence>
<dbReference type="EC" id="2.1.1.63" evidence="9"/>
<dbReference type="InterPro" id="IPR008332">
    <property type="entry name" value="MethylG_MeTrfase_N"/>
</dbReference>
<dbReference type="PANTHER" id="PTHR10815">
    <property type="entry name" value="METHYLATED-DNA--PROTEIN-CYSTEINE METHYLTRANSFERASE"/>
    <property type="match status" value="1"/>
</dbReference>
<comment type="subcellular location">
    <subcellularLocation>
        <location evidence="9">Cytoplasm</location>
    </subcellularLocation>
</comment>
<dbReference type="PROSITE" id="PS00374">
    <property type="entry name" value="MGMT"/>
    <property type="match status" value="1"/>
</dbReference>
<comment type="similarity">
    <text evidence="2 9">Belongs to the MGMT family.</text>
</comment>
<dbReference type="PANTHER" id="PTHR10815:SF5">
    <property type="entry name" value="METHYLATED-DNA--PROTEIN-CYSTEINE METHYLTRANSFERASE"/>
    <property type="match status" value="1"/>
</dbReference>
<accession>A0A261U152</accession>
<evidence type="ECO:0000256" key="4">
    <source>
        <dbReference type="ARBA" id="ARBA00022603"/>
    </source>
</evidence>
<evidence type="ECO:0000313" key="12">
    <source>
        <dbReference type="EMBL" id="OZI55686.1"/>
    </source>
</evidence>
<feature type="active site" description="Nucleophile; methyl group acceptor" evidence="9">
    <location>
        <position position="138"/>
    </location>
</feature>
<dbReference type="InterPro" id="IPR023546">
    <property type="entry name" value="MGMT"/>
</dbReference>
<keyword evidence="13" id="KW-1185">Reference proteome</keyword>
<comment type="function">
    <text evidence="9">Involved in the cellular defense against the biological effects of O6-methylguanine (O6-MeG) and O4-methylthymine (O4-MeT) in DNA. Repairs the methylated nucleobase in DNA by stoichiometrically transferring the methyl group to a cysteine residue in the enzyme. This is a suicide reaction: the enzyme is irreversibly inactivated.</text>
</comment>
<dbReference type="HAMAP" id="MF_00772">
    <property type="entry name" value="OGT"/>
    <property type="match status" value="1"/>
</dbReference>
<dbReference type="Pfam" id="PF01035">
    <property type="entry name" value="DNA_binding_1"/>
    <property type="match status" value="1"/>
</dbReference>
<name>A0A261U152_9BORD</name>
<comment type="catalytic activity">
    <reaction evidence="1 9">
        <text>a 4-O-methyl-thymidine in DNA + L-cysteinyl-[protein] = a thymidine in DNA + S-methyl-L-cysteinyl-[protein]</text>
        <dbReference type="Rhea" id="RHEA:53428"/>
        <dbReference type="Rhea" id="RHEA-COMP:10131"/>
        <dbReference type="Rhea" id="RHEA-COMP:10132"/>
        <dbReference type="Rhea" id="RHEA-COMP:13555"/>
        <dbReference type="Rhea" id="RHEA-COMP:13556"/>
        <dbReference type="ChEBI" id="CHEBI:29950"/>
        <dbReference type="ChEBI" id="CHEBI:82612"/>
        <dbReference type="ChEBI" id="CHEBI:137386"/>
        <dbReference type="ChEBI" id="CHEBI:137387"/>
        <dbReference type="EC" id="2.1.1.63"/>
    </reaction>
</comment>
<dbReference type="SUPFAM" id="SSF46767">
    <property type="entry name" value="Methylated DNA-protein cysteine methyltransferase, C-terminal domain"/>
    <property type="match status" value="1"/>
</dbReference>
<dbReference type="InterPro" id="IPR036388">
    <property type="entry name" value="WH-like_DNA-bd_sf"/>
</dbReference>
<reference evidence="12 13" key="1">
    <citation type="submission" date="2017-05" db="EMBL/GenBank/DDBJ databases">
        <title>Complete and WGS of Bordetella genogroups.</title>
        <authorList>
            <person name="Spilker T."/>
            <person name="LiPuma J."/>
        </authorList>
    </citation>
    <scope>NUCLEOTIDE SEQUENCE [LARGE SCALE GENOMIC DNA]</scope>
    <source>
        <strain evidence="12 13">AU10456</strain>
    </source>
</reference>
<dbReference type="GO" id="GO:0005737">
    <property type="term" value="C:cytoplasm"/>
    <property type="evidence" value="ECO:0007669"/>
    <property type="project" value="UniProtKB-SubCell"/>
</dbReference>